<organism evidence="1 2">
    <name type="scientific">Panagrolaimus sp. JU765</name>
    <dbReference type="NCBI Taxonomy" id="591449"/>
    <lineage>
        <taxon>Eukaryota</taxon>
        <taxon>Metazoa</taxon>
        <taxon>Ecdysozoa</taxon>
        <taxon>Nematoda</taxon>
        <taxon>Chromadorea</taxon>
        <taxon>Rhabditida</taxon>
        <taxon>Tylenchina</taxon>
        <taxon>Panagrolaimomorpha</taxon>
        <taxon>Panagrolaimoidea</taxon>
        <taxon>Panagrolaimidae</taxon>
        <taxon>Panagrolaimus</taxon>
    </lineage>
</organism>
<dbReference type="Proteomes" id="UP000887576">
    <property type="component" value="Unplaced"/>
</dbReference>
<name>A0AC34QM76_9BILA</name>
<sequence length="282" mass="32743">MSLEIVKNSNYTVSENYMETLWIGPLEKIDILKNFGFTLCAGRIGDDISIRLGIDSQFPKVTFTCHHENTSKLSRNEAGLFKNGVMIIDSTLIVTVDPKLLRKVKHQIPTSVLLLEDERFKDFSIQVDGNNIKLHKSVLAVFSPVFSAMLQPHCKEFQEGKVIIKDFDFATVKTAVDLMYKREIDNDLPIKTMLKLYKFADKYDLLDTEKVLRKIYSKMNLTTISEISKFSKQNLMTRLYDDCVEYFARGFNNFIHEINDFDNLEPNFMMDVLKKYRSNEKK</sequence>
<accession>A0AC34QM76</accession>
<proteinExistence type="predicted"/>
<protein>
    <submittedName>
        <fullName evidence="2">BTB domain-containing protein</fullName>
    </submittedName>
</protein>
<evidence type="ECO:0000313" key="2">
    <source>
        <dbReference type="WBParaSite" id="JU765_v2.g17517.t1"/>
    </source>
</evidence>
<dbReference type="WBParaSite" id="JU765_v2.g17517.t1">
    <property type="protein sequence ID" value="JU765_v2.g17517.t1"/>
    <property type="gene ID" value="JU765_v2.g17517"/>
</dbReference>
<reference evidence="2" key="1">
    <citation type="submission" date="2022-11" db="UniProtKB">
        <authorList>
            <consortium name="WormBaseParasite"/>
        </authorList>
    </citation>
    <scope>IDENTIFICATION</scope>
</reference>
<evidence type="ECO:0000313" key="1">
    <source>
        <dbReference type="Proteomes" id="UP000887576"/>
    </source>
</evidence>